<comment type="caution">
    <text evidence="1">The sequence shown here is derived from an EMBL/GenBank/DDBJ whole genome shotgun (WGS) entry which is preliminary data.</text>
</comment>
<dbReference type="EMBL" id="WUUU01000322">
    <property type="protein sequence ID" value="MXR22538.1"/>
    <property type="molecule type" value="Genomic_DNA"/>
</dbReference>
<sequence length="42" mass="4503">RRAGTAELVADQLLGGSGVESFDPTRFDGDEEFDVVEGMTVE</sequence>
<accession>A0A6B0SLB5</accession>
<organism evidence="1 2">
    <name type="scientific">Halobacterium bonnevillei</name>
    <dbReference type="NCBI Taxonomy" id="2692200"/>
    <lineage>
        <taxon>Archaea</taxon>
        <taxon>Methanobacteriati</taxon>
        <taxon>Methanobacteriota</taxon>
        <taxon>Stenosarchaea group</taxon>
        <taxon>Halobacteria</taxon>
        <taxon>Halobacteriales</taxon>
        <taxon>Halobacteriaceae</taxon>
        <taxon>Halobacterium</taxon>
    </lineage>
</organism>
<proteinExistence type="predicted"/>
<name>A0A6B0SLB5_9EURY</name>
<dbReference type="Proteomes" id="UP000471521">
    <property type="component" value="Unassembled WGS sequence"/>
</dbReference>
<evidence type="ECO:0000313" key="2">
    <source>
        <dbReference type="Proteomes" id="UP000471521"/>
    </source>
</evidence>
<dbReference type="AlphaFoldDB" id="A0A6B0SLB5"/>
<keyword evidence="2" id="KW-1185">Reference proteome</keyword>
<feature type="non-terminal residue" evidence="1">
    <location>
        <position position="1"/>
    </location>
</feature>
<evidence type="ECO:0000313" key="1">
    <source>
        <dbReference type="EMBL" id="MXR22538.1"/>
    </source>
</evidence>
<reference evidence="1 2" key="1">
    <citation type="submission" date="2019-12" db="EMBL/GenBank/DDBJ databases">
        <title>Isolation and characterization of three novel carbon monoxide-oxidizing members of Halobacteria from salione crusts and soils.</title>
        <authorList>
            <person name="Myers M.R."/>
            <person name="King G.M."/>
        </authorList>
    </citation>
    <scope>NUCLEOTIDE SEQUENCE [LARGE SCALE GENOMIC DNA]</scope>
    <source>
        <strain evidence="1 2">PCN9</strain>
    </source>
</reference>
<protein>
    <submittedName>
        <fullName evidence="1">Sarcosine oxidase</fullName>
    </submittedName>
</protein>
<gene>
    <name evidence="1" type="ORF">GRX66_18875</name>
</gene>